<dbReference type="EMBL" id="CAJVPI010005843">
    <property type="protein sequence ID" value="CAG8675922.1"/>
    <property type="molecule type" value="Genomic_DNA"/>
</dbReference>
<dbReference type="InterPro" id="IPR025110">
    <property type="entry name" value="AMP-bd_C"/>
</dbReference>
<evidence type="ECO:0000313" key="2">
    <source>
        <dbReference type="EMBL" id="CAG8675922.1"/>
    </source>
</evidence>
<dbReference type="OrthoDB" id="2441275at2759"/>
<dbReference type="Gene3D" id="3.30.300.30">
    <property type="match status" value="1"/>
</dbReference>
<dbReference type="Pfam" id="PF13193">
    <property type="entry name" value="AMP-binding_C"/>
    <property type="match status" value="1"/>
</dbReference>
<feature type="domain" description="AMP-binding enzyme C-terminal" evidence="1">
    <location>
        <begin position="5"/>
        <end position="42"/>
    </location>
</feature>
<sequence>VEQTDELKKDIQKYVADNAAPFKKLRGGVVFVDQVPKSASGKTLRKLLRARASKDFAKLNQ</sequence>
<proteinExistence type="predicted"/>
<dbReference type="SUPFAM" id="SSF56801">
    <property type="entry name" value="Acetyl-CoA synthetase-like"/>
    <property type="match status" value="1"/>
</dbReference>
<dbReference type="AlphaFoldDB" id="A0A9N9EDZ9"/>
<organism evidence="2 3">
    <name type="scientific">Paraglomus brasilianum</name>
    <dbReference type="NCBI Taxonomy" id="144538"/>
    <lineage>
        <taxon>Eukaryota</taxon>
        <taxon>Fungi</taxon>
        <taxon>Fungi incertae sedis</taxon>
        <taxon>Mucoromycota</taxon>
        <taxon>Glomeromycotina</taxon>
        <taxon>Glomeromycetes</taxon>
        <taxon>Paraglomerales</taxon>
        <taxon>Paraglomeraceae</taxon>
        <taxon>Paraglomus</taxon>
    </lineage>
</organism>
<protein>
    <submittedName>
        <fullName evidence="2">2951_t:CDS:1</fullName>
    </submittedName>
</protein>
<dbReference type="Proteomes" id="UP000789739">
    <property type="component" value="Unassembled WGS sequence"/>
</dbReference>
<reference evidence="2" key="1">
    <citation type="submission" date="2021-06" db="EMBL/GenBank/DDBJ databases">
        <authorList>
            <person name="Kallberg Y."/>
            <person name="Tangrot J."/>
            <person name="Rosling A."/>
        </authorList>
    </citation>
    <scope>NUCLEOTIDE SEQUENCE</scope>
    <source>
        <strain evidence="2">BR232B</strain>
    </source>
</reference>
<comment type="caution">
    <text evidence="2">The sequence shown here is derived from an EMBL/GenBank/DDBJ whole genome shotgun (WGS) entry which is preliminary data.</text>
</comment>
<gene>
    <name evidence="2" type="ORF">PBRASI_LOCUS11547</name>
</gene>
<dbReference type="InterPro" id="IPR045851">
    <property type="entry name" value="AMP-bd_C_sf"/>
</dbReference>
<keyword evidence="3" id="KW-1185">Reference proteome</keyword>
<accession>A0A9N9EDZ9</accession>
<evidence type="ECO:0000259" key="1">
    <source>
        <dbReference type="Pfam" id="PF13193"/>
    </source>
</evidence>
<name>A0A9N9EDZ9_9GLOM</name>
<feature type="non-terminal residue" evidence="2">
    <location>
        <position position="1"/>
    </location>
</feature>
<evidence type="ECO:0000313" key="3">
    <source>
        <dbReference type="Proteomes" id="UP000789739"/>
    </source>
</evidence>